<dbReference type="EC" id="2.7.11.-" evidence="8"/>
<name>A0A813K1L5_POLGL</name>
<evidence type="ECO:0000256" key="2">
    <source>
        <dbReference type="ARBA" id="ARBA00022679"/>
    </source>
</evidence>
<keyword evidence="5 8" id="KW-0067">ATP-binding</keyword>
<evidence type="ECO:0000259" key="10">
    <source>
        <dbReference type="Pfam" id="PF10436"/>
    </source>
</evidence>
<dbReference type="PANTHER" id="PTHR11947:SF3">
    <property type="entry name" value="[PYRUVATE DEHYDROGENASE (ACETYL-TRANSFERRING)] KINASE, MITOCHONDRIAL"/>
    <property type="match status" value="1"/>
</dbReference>
<dbReference type="GO" id="GO:0004740">
    <property type="term" value="F:pyruvate dehydrogenase (acetyl-transferring) kinase activity"/>
    <property type="evidence" value="ECO:0007669"/>
    <property type="project" value="UniProtKB-EC"/>
</dbReference>
<proteinExistence type="inferred from homology"/>
<dbReference type="SUPFAM" id="SSF55874">
    <property type="entry name" value="ATPase domain of HSP90 chaperone/DNA topoisomerase II/histidine kinase"/>
    <property type="match status" value="1"/>
</dbReference>
<feature type="compositionally biased region" description="Acidic residues" evidence="9">
    <location>
        <begin position="187"/>
        <end position="206"/>
    </location>
</feature>
<feature type="non-terminal residue" evidence="11">
    <location>
        <position position="236"/>
    </location>
</feature>
<evidence type="ECO:0000256" key="9">
    <source>
        <dbReference type="SAM" id="MobiDB-lite"/>
    </source>
</evidence>
<dbReference type="InterPro" id="IPR036890">
    <property type="entry name" value="HATPase_C_sf"/>
</dbReference>
<dbReference type="GO" id="GO:0010906">
    <property type="term" value="P:regulation of glucose metabolic process"/>
    <property type="evidence" value="ECO:0007669"/>
    <property type="project" value="TreeGrafter"/>
</dbReference>
<keyword evidence="2 8" id="KW-0808">Transferase</keyword>
<dbReference type="GO" id="GO:0005524">
    <property type="term" value="F:ATP binding"/>
    <property type="evidence" value="ECO:0007669"/>
    <property type="project" value="UniProtKB-UniRule"/>
</dbReference>
<accession>A0A813K1L5</accession>
<evidence type="ECO:0000313" key="12">
    <source>
        <dbReference type="Proteomes" id="UP000626109"/>
    </source>
</evidence>
<dbReference type="InterPro" id="IPR036784">
    <property type="entry name" value="AK/P_DHK_N_sf"/>
</dbReference>
<reference evidence="11" key="1">
    <citation type="submission" date="2021-02" db="EMBL/GenBank/DDBJ databases">
        <authorList>
            <person name="Dougan E. K."/>
            <person name="Rhodes N."/>
            <person name="Thang M."/>
            <person name="Chan C."/>
        </authorList>
    </citation>
    <scope>NUCLEOTIDE SEQUENCE</scope>
</reference>
<dbReference type="GO" id="GO:0005759">
    <property type="term" value="C:mitochondrial matrix"/>
    <property type="evidence" value="ECO:0007669"/>
    <property type="project" value="UniProtKB-SubCell"/>
</dbReference>
<comment type="similarity">
    <text evidence="1 8">Belongs to the PDK/BCKDK protein kinase family.</text>
</comment>
<dbReference type="Proteomes" id="UP000626109">
    <property type="component" value="Unassembled WGS sequence"/>
</dbReference>
<evidence type="ECO:0000256" key="4">
    <source>
        <dbReference type="ARBA" id="ARBA00022777"/>
    </source>
</evidence>
<gene>
    <name evidence="11" type="ORF">PGLA2088_LOCUS27918</name>
</gene>
<dbReference type="InterPro" id="IPR018955">
    <property type="entry name" value="BCDHK/PDK_N"/>
</dbReference>
<dbReference type="Gene3D" id="3.30.565.10">
    <property type="entry name" value="Histidine kinase-like ATPase, C-terminal domain"/>
    <property type="match status" value="1"/>
</dbReference>
<organism evidence="11 12">
    <name type="scientific">Polarella glacialis</name>
    <name type="common">Dinoflagellate</name>
    <dbReference type="NCBI Taxonomy" id="89957"/>
    <lineage>
        <taxon>Eukaryota</taxon>
        <taxon>Sar</taxon>
        <taxon>Alveolata</taxon>
        <taxon>Dinophyceae</taxon>
        <taxon>Suessiales</taxon>
        <taxon>Suessiaceae</taxon>
        <taxon>Polarella</taxon>
    </lineage>
</organism>
<dbReference type="AlphaFoldDB" id="A0A813K1L5"/>
<keyword evidence="4 8" id="KW-0418">Kinase</keyword>
<evidence type="ECO:0000256" key="5">
    <source>
        <dbReference type="ARBA" id="ARBA00022840"/>
    </source>
</evidence>
<evidence type="ECO:0000313" key="11">
    <source>
        <dbReference type="EMBL" id="CAE8692530.1"/>
    </source>
</evidence>
<dbReference type="SUPFAM" id="SSF69012">
    <property type="entry name" value="alpha-ketoacid dehydrogenase kinase, N-terminal domain"/>
    <property type="match status" value="1"/>
</dbReference>
<feature type="domain" description="Branched-chain alpha-ketoacid dehydrogenase kinase/Pyruvate dehydrogenase kinase N-terminal" evidence="10">
    <location>
        <begin position="2"/>
        <end position="75"/>
    </location>
</feature>
<dbReference type="PANTHER" id="PTHR11947">
    <property type="entry name" value="PYRUVATE DEHYDROGENASE KINASE"/>
    <property type="match status" value="1"/>
</dbReference>
<evidence type="ECO:0000256" key="1">
    <source>
        <dbReference type="ARBA" id="ARBA00006155"/>
    </source>
</evidence>
<comment type="caution">
    <text evidence="11">The sequence shown here is derived from an EMBL/GenBank/DDBJ whole genome shotgun (WGS) entry which is preliminary data.</text>
</comment>
<evidence type="ECO:0000256" key="7">
    <source>
        <dbReference type="ARBA" id="ARBA00048201"/>
    </source>
</evidence>
<dbReference type="Gene3D" id="1.20.140.20">
    <property type="entry name" value="Alpha-ketoacid/pyruvate dehydrogenase kinase, N-terminal domain"/>
    <property type="match status" value="1"/>
</dbReference>
<dbReference type="EMBL" id="CAJNNW010027651">
    <property type="protein sequence ID" value="CAE8692530.1"/>
    <property type="molecule type" value="Genomic_DNA"/>
</dbReference>
<keyword evidence="3 8" id="KW-0547">Nucleotide-binding</keyword>
<protein>
    <recommendedName>
        <fullName evidence="8">Protein-serine/threonine kinase</fullName>
        <ecNumber evidence="8">2.7.11.-</ecNumber>
    </recommendedName>
</protein>
<evidence type="ECO:0000256" key="8">
    <source>
        <dbReference type="RuleBase" id="RU366032"/>
    </source>
</evidence>
<comment type="subcellular location">
    <subcellularLocation>
        <location evidence="8">Mitochondrion matrix</location>
    </subcellularLocation>
</comment>
<dbReference type="Pfam" id="PF10436">
    <property type="entry name" value="BCDHK_Adom3"/>
    <property type="match status" value="1"/>
</dbReference>
<evidence type="ECO:0000256" key="6">
    <source>
        <dbReference type="ARBA" id="ARBA00023128"/>
    </source>
</evidence>
<sequence>DLRHRHKKVLPLLGAAVGHLREINVINEAFANEWLDTFLLARISTEMLTLHYTALTDCHARNRGGDTSSCTGIVDTRCDPGQICRLAVENLRDDPDCSRVAVHIESHACTSSLERIAFSFLPDVLLRLVTELLKNSAWATVCNRSAEDPSLKAFPIHIVIGANQRQVMIKISDRGAAHQAHALQHEQEEDVKEEEEEEEEEVEEEERCTSKQWQAELTIIRFNMMNDIGNPKRQLR</sequence>
<keyword evidence="6 8" id="KW-0496">Mitochondrion</keyword>
<feature type="region of interest" description="Disordered" evidence="9">
    <location>
        <begin position="178"/>
        <end position="211"/>
    </location>
</feature>
<comment type="catalytic activity">
    <reaction evidence="7">
        <text>L-seryl-[pyruvate dehydrogenase E1 alpha subunit] + ATP = O-phospho-L-seryl-[pyruvate dehydrogenase E1 alpha subunit] + ADP + H(+)</text>
        <dbReference type="Rhea" id="RHEA:23052"/>
        <dbReference type="Rhea" id="RHEA-COMP:13689"/>
        <dbReference type="Rhea" id="RHEA-COMP:13690"/>
        <dbReference type="ChEBI" id="CHEBI:15378"/>
        <dbReference type="ChEBI" id="CHEBI:29999"/>
        <dbReference type="ChEBI" id="CHEBI:30616"/>
        <dbReference type="ChEBI" id="CHEBI:83421"/>
        <dbReference type="ChEBI" id="CHEBI:456216"/>
        <dbReference type="EC" id="2.7.11.2"/>
    </reaction>
</comment>
<evidence type="ECO:0000256" key="3">
    <source>
        <dbReference type="ARBA" id="ARBA00022741"/>
    </source>
</evidence>
<dbReference type="InterPro" id="IPR039028">
    <property type="entry name" value="BCKD/PDK"/>
</dbReference>